<gene>
    <name evidence="11" type="ORF">KHA97_10240</name>
</gene>
<comment type="similarity">
    <text evidence="2">Belongs to the GerABKC lipoprotein family.</text>
</comment>
<dbReference type="Pfam" id="PF05504">
    <property type="entry name" value="Spore_GerAC"/>
    <property type="match status" value="1"/>
</dbReference>
<dbReference type="GO" id="GO:0016020">
    <property type="term" value="C:membrane"/>
    <property type="evidence" value="ECO:0007669"/>
    <property type="project" value="UniProtKB-SubCell"/>
</dbReference>
<evidence type="ECO:0000256" key="8">
    <source>
        <dbReference type="SAM" id="MobiDB-lite"/>
    </source>
</evidence>
<dbReference type="PROSITE" id="PS51257">
    <property type="entry name" value="PROKAR_LIPOPROTEIN"/>
    <property type="match status" value="1"/>
</dbReference>
<keyword evidence="5" id="KW-0472">Membrane</keyword>
<reference evidence="11 12" key="1">
    <citation type="submission" date="2021-05" db="EMBL/GenBank/DDBJ databases">
        <title>Novel Bacillus species.</title>
        <authorList>
            <person name="Liu G."/>
        </authorList>
    </citation>
    <scope>NUCLEOTIDE SEQUENCE [LARGE SCALE GENOMIC DNA]</scope>
    <source>
        <strain evidence="12">FJAT-49780</strain>
    </source>
</reference>
<dbReference type="InterPro" id="IPR057336">
    <property type="entry name" value="GerAC_N"/>
</dbReference>
<dbReference type="InterPro" id="IPR038501">
    <property type="entry name" value="Spore_GerAC_C_sf"/>
</dbReference>
<keyword evidence="4" id="KW-0732">Signal</keyword>
<feature type="domain" description="Spore germination protein N-terminal" evidence="10">
    <location>
        <begin position="22"/>
        <end position="194"/>
    </location>
</feature>
<evidence type="ECO:0000256" key="2">
    <source>
        <dbReference type="ARBA" id="ARBA00007886"/>
    </source>
</evidence>
<name>A0A942TFX9_9BACI</name>
<proteinExistence type="inferred from homology"/>
<dbReference type="PANTHER" id="PTHR35789:SF1">
    <property type="entry name" value="SPORE GERMINATION PROTEIN B3"/>
    <property type="match status" value="1"/>
</dbReference>
<evidence type="ECO:0000313" key="12">
    <source>
        <dbReference type="Proteomes" id="UP000681414"/>
    </source>
</evidence>
<feature type="domain" description="Spore germination GerAC-like C-terminal" evidence="9">
    <location>
        <begin position="205"/>
        <end position="371"/>
    </location>
</feature>
<dbReference type="AlphaFoldDB" id="A0A942TFX9"/>
<keyword evidence="12" id="KW-1185">Reference proteome</keyword>
<evidence type="ECO:0000313" key="11">
    <source>
        <dbReference type="EMBL" id="MBS4195434.1"/>
    </source>
</evidence>
<keyword evidence="6" id="KW-0564">Palmitate</keyword>
<evidence type="ECO:0000256" key="7">
    <source>
        <dbReference type="ARBA" id="ARBA00023288"/>
    </source>
</evidence>
<accession>A0A942TFX9</accession>
<comment type="caution">
    <text evidence="11">The sequence shown here is derived from an EMBL/GenBank/DDBJ whole genome shotgun (WGS) entry which is preliminary data.</text>
</comment>
<dbReference type="Pfam" id="PF25198">
    <property type="entry name" value="Spore_GerAC_N"/>
    <property type="match status" value="1"/>
</dbReference>
<keyword evidence="7" id="KW-0449">Lipoprotein</keyword>
<dbReference type="PANTHER" id="PTHR35789">
    <property type="entry name" value="SPORE GERMINATION PROTEIN B3"/>
    <property type="match status" value="1"/>
</dbReference>
<evidence type="ECO:0000256" key="5">
    <source>
        <dbReference type="ARBA" id="ARBA00023136"/>
    </source>
</evidence>
<dbReference type="InterPro" id="IPR008844">
    <property type="entry name" value="Spore_GerAC-like"/>
</dbReference>
<dbReference type="RefSeq" id="WP_213124651.1">
    <property type="nucleotide sequence ID" value="NZ_JAGYPG010000002.1"/>
</dbReference>
<evidence type="ECO:0000256" key="4">
    <source>
        <dbReference type="ARBA" id="ARBA00022729"/>
    </source>
</evidence>
<protein>
    <submittedName>
        <fullName evidence="11">Ger(X)C family spore germination protein</fullName>
    </submittedName>
</protein>
<evidence type="ECO:0000256" key="6">
    <source>
        <dbReference type="ARBA" id="ARBA00023139"/>
    </source>
</evidence>
<evidence type="ECO:0000259" key="9">
    <source>
        <dbReference type="Pfam" id="PF05504"/>
    </source>
</evidence>
<evidence type="ECO:0000256" key="3">
    <source>
        <dbReference type="ARBA" id="ARBA00022544"/>
    </source>
</evidence>
<evidence type="ECO:0000256" key="1">
    <source>
        <dbReference type="ARBA" id="ARBA00004635"/>
    </source>
</evidence>
<dbReference type="GO" id="GO:0009847">
    <property type="term" value="P:spore germination"/>
    <property type="evidence" value="ECO:0007669"/>
    <property type="project" value="InterPro"/>
</dbReference>
<dbReference type="Gene3D" id="3.30.300.210">
    <property type="entry name" value="Nutrient germinant receptor protein C, domain 3"/>
    <property type="match status" value="1"/>
</dbReference>
<comment type="subcellular location">
    <subcellularLocation>
        <location evidence="1">Membrane</location>
        <topology evidence="1">Lipid-anchor</topology>
    </subcellularLocation>
</comment>
<dbReference type="Proteomes" id="UP000681414">
    <property type="component" value="Unassembled WGS sequence"/>
</dbReference>
<dbReference type="InterPro" id="IPR046953">
    <property type="entry name" value="Spore_GerAC-like_C"/>
</dbReference>
<dbReference type="NCBIfam" id="TIGR02887">
    <property type="entry name" value="spore_ger_x_C"/>
    <property type="match status" value="1"/>
</dbReference>
<keyword evidence="3" id="KW-0309">Germination</keyword>
<organism evidence="11 12">
    <name type="scientific">Lederbergia citri</name>
    <dbReference type="NCBI Taxonomy" id="2833580"/>
    <lineage>
        <taxon>Bacteria</taxon>
        <taxon>Bacillati</taxon>
        <taxon>Bacillota</taxon>
        <taxon>Bacilli</taxon>
        <taxon>Bacillales</taxon>
        <taxon>Bacillaceae</taxon>
        <taxon>Lederbergia</taxon>
    </lineage>
</organism>
<evidence type="ECO:0000259" key="10">
    <source>
        <dbReference type="Pfam" id="PF25198"/>
    </source>
</evidence>
<feature type="region of interest" description="Disordered" evidence="8">
    <location>
        <begin position="55"/>
        <end position="76"/>
    </location>
</feature>
<dbReference type="EMBL" id="JAGYPG010000002">
    <property type="protein sequence ID" value="MBS4195434.1"/>
    <property type="molecule type" value="Genomic_DNA"/>
</dbReference>
<sequence>MNHRFLLIWIIIFTTILAGCWDQRLLKDNSLILAIGYDQMGGKIMATIAHPLASAGGPNQSAPPRETEVLSSSGDTARDAEVHMERKVPEKFDISKVKVLLIGKGLASRGIFPILDSTYRDLRGPLNAKIAITKQNANDALSLNVRESMTISDYYSELLHTSEQGGITKNENVQAIFPIILSEGKDFVVPYLTIVKEEEKAKVIGLAMFDDDKFSGTLGLKESSMFLILSENKKKNLPLNFKISNSEKREDDNFVSIQVLGIKRKIKINTQDGKITANVKVKVKLAIEEYSKDHLFEKKEIDELNKKIGKRLNKLADSTMNKMQKANCDALGIGQRVKAHHLETWKRLDWKKIYPELPVEVDFDSEIIQHGIIN</sequence>